<evidence type="ECO:0000256" key="1">
    <source>
        <dbReference type="SAM" id="Coils"/>
    </source>
</evidence>
<organism evidence="4 5">
    <name type="scientific">Polyangium spumosum</name>
    <dbReference type="NCBI Taxonomy" id="889282"/>
    <lineage>
        <taxon>Bacteria</taxon>
        <taxon>Pseudomonadati</taxon>
        <taxon>Myxococcota</taxon>
        <taxon>Polyangia</taxon>
        <taxon>Polyangiales</taxon>
        <taxon>Polyangiaceae</taxon>
        <taxon>Polyangium</taxon>
    </lineage>
</organism>
<name>A0A6N7Q5M9_9BACT</name>
<feature type="compositionally biased region" description="Polar residues" evidence="2">
    <location>
        <begin position="178"/>
        <end position="187"/>
    </location>
</feature>
<evidence type="ECO:0000313" key="5">
    <source>
        <dbReference type="Proteomes" id="UP000440224"/>
    </source>
</evidence>
<dbReference type="Proteomes" id="UP000440224">
    <property type="component" value="Unassembled WGS sequence"/>
</dbReference>
<evidence type="ECO:0000259" key="3">
    <source>
        <dbReference type="Pfam" id="PF21818"/>
    </source>
</evidence>
<evidence type="ECO:0000313" key="4">
    <source>
        <dbReference type="EMBL" id="MRG98190.1"/>
    </source>
</evidence>
<dbReference type="Pfam" id="PF21818">
    <property type="entry name" value="DUF6884"/>
    <property type="match status" value="1"/>
</dbReference>
<keyword evidence="5" id="KW-1185">Reference proteome</keyword>
<dbReference type="AlphaFoldDB" id="A0A6N7Q5M9"/>
<feature type="region of interest" description="Disordered" evidence="2">
    <location>
        <begin position="155"/>
        <end position="203"/>
    </location>
</feature>
<keyword evidence="1" id="KW-0175">Coiled coil</keyword>
<dbReference type="InterPro" id="IPR049251">
    <property type="entry name" value="DUF6884"/>
</dbReference>
<feature type="domain" description="DUF6884" evidence="3">
    <location>
        <begin position="4"/>
        <end position="138"/>
    </location>
</feature>
<gene>
    <name evidence="4" type="ORF">GF068_40715</name>
</gene>
<evidence type="ECO:0000256" key="2">
    <source>
        <dbReference type="SAM" id="MobiDB-lite"/>
    </source>
</evidence>
<dbReference type="OrthoDB" id="5507671at2"/>
<reference evidence="4 5" key="1">
    <citation type="submission" date="2019-10" db="EMBL/GenBank/DDBJ databases">
        <title>A soil myxobacterium in the family Polyangiaceae.</title>
        <authorList>
            <person name="Li Y."/>
            <person name="Wang J."/>
        </authorList>
    </citation>
    <scope>NUCLEOTIDE SEQUENCE [LARGE SCALE GENOMIC DNA]</scope>
    <source>
        <strain evidence="4 5">DSM 14734</strain>
    </source>
</reference>
<proteinExistence type="predicted"/>
<protein>
    <recommendedName>
        <fullName evidence="3">DUF6884 domain-containing protein</fullName>
    </recommendedName>
</protein>
<dbReference type="RefSeq" id="WP_153824962.1">
    <property type="nucleotide sequence ID" value="NZ_WJIE01000026.1"/>
</dbReference>
<feature type="coiled-coil region" evidence="1">
    <location>
        <begin position="248"/>
        <end position="275"/>
    </location>
</feature>
<accession>A0A6N7Q5M9</accession>
<comment type="caution">
    <text evidence="4">The sequence shown here is derived from an EMBL/GenBank/DDBJ whole genome shotgun (WGS) entry which is preliminary data.</text>
</comment>
<dbReference type="EMBL" id="WJIE01000026">
    <property type="protein sequence ID" value="MRG98190.1"/>
    <property type="molecule type" value="Genomic_DNA"/>
</dbReference>
<sequence length="319" mass="34850">MKTVILVGCADMKADTAQPARTLYRSSLFREALQYAELRGGDVFILSAKHGAIEPSTVIEPYDLVITSLSDEERLEWARSVLAGLRARWPGEELLLVVLAGKAYADVLVRARRGLRPLVAVETPLDGKGLGHRRSWFREDLAARGIPWTIVRLGPRPSRKGAVPPPAAPLDAVPSEPQPSDQSGTNRTESERSALKPPRLPKTELVRQNAARLDALAAAGLCIWCKRNPRAPGRSTCLNCKSGDNMDEKNLREEIRKLREALIAARAELGAARDDLAKLHRAAADVVAEWHEDPMGSVDEGFVEALAELLPTELVPSGF</sequence>